<evidence type="ECO:0000256" key="2">
    <source>
        <dbReference type="SAM" id="Phobius"/>
    </source>
</evidence>
<comment type="caution">
    <text evidence="3">The sequence shown here is derived from an EMBL/GenBank/DDBJ whole genome shotgun (WGS) entry which is preliminary data.</text>
</comment>
<dbReference type="Proteomes" id="UP000606653">
    <property type="component" value="Unassembled WGS sequence"/>
</dbReference>
<gene>
    <name evidence="3" type="ORF">GCM10010969_34210</name>
</gene>
<organism evidence="3 4">
    <name type="scientific">Saccharibacillus kuerlensis</name>
    <dbReference type="NCBI Taxonomy" id="459527"/>
    <lineage>
        <taxon>Bacteria</taxon>
        <taxon>Bacillati</taxon>
        <taxon>Bacillota</taxon>
        <taxon>Bacilli</taxon>
        <taxon>Bacillales</taxon>
        <taxon>Paenibacillaceae</taxon>
        <taxon>Saccharibacillus</taxon>
    </lineage>
</organism>
<keyword evidence="2" id="KW-0812">Transmembrane</keyword>
<accession>A0ABQ2L843</accession>
<feature type="transmembrane region" description="Helical" evidence="2">
    <location>
        <begin position="88"/>
        <end position="108"/>
    </location>
</feature>
<proteinExistence type="predicted"/>
<keyword evidence="2" id="KW-1133">Transmembrane helix</keyword>
<feature type="coiled-coil region" evidence="1">
    <location>
        <begin position="53"/>
        <end position="80"/>
    </location>
</feature>
<dbReference type="RefSeq" id="WP_157060122.1">
    <property type="nucleotide sequence ID" value="NZ_BMLN01000012.1"/>
</dbReference>
<keyword evidence="2" id="KW-0472">Membrane</keyword>
<evidence type="ECO:0000256" key="1">
    <source>
        <dbReference type="SAM" id="Coils"/>
    </source>
</evidence>
<dbReference type="EMBL" id="BMLN01000012">
    <property type="protein sequence ID" value="GGO06572.1"/>
    <property type="molecule type" value="Genomic_DNA"/>
</dbReference>
<reference evidence="4" key="1">
    <citation type="journal article" date="2019" name="Int. J. Syst. Evol. Microbiol.">
        <title>The Global Catalogue of Microorganisms (GCM) 10K type strain sequencing project: providing services to taxonomists for standard genome sequencing and annotation.</title>
        <authorList>
            <consortium name="The Broad Institute Genomics Platform"/>
            <consortium name="The Broad Institute Genome Sequencing Center for Infectious Disease"/>
            <person name="Wu L."/>
            <person name="Ma J."/>
        </authorList>
    </citation>
    <scope>NUCLEOTIDE SEQUENCE [LARGE SCALE GENOMIC DNA]</scope>
    <source>
        <strain evidence="4">CGMCC 1.6964</strain>
    </source>
</reference>
<name>A0ABQ2L843_9BACL</name>
<keyword evidence="4" id="KW-1185">Reference proteome</keyword>
<evidence type="ECO:0000313" key="3">
    <source>
        <dbReference type="EMBL" id="GGO06572.1"/>
    </source>
</evidence>
<keyword evidence="1" id="KW-0175">Coiled coil</keyword>
<evidence type="ECO:0000313" key="4">
    <source>
        <dbReference type="Proteomes" id="UP000606653"/>
    </source>
</evidence>
<protein>
    <submittedName>
        <fullName evidence="3">Uncharacterized protein</fullName>
    </submittedName>
</protein>
<sequence>MLEAEAIMKTHPERFENYKHPNSGRTAFELFDDFKVYFAAWKNSSDSESVASFESARNVINELEEILDEYSVDITEESQAYQQKMQQVIWIGLTAALAVSAVIGVLIIRNLRKRTQIVVGLIRKKADALQSR</sequence>